<feature type="compositionally biased region" description="Polar residues" evidence="4">
    <location>
        <begin position="498"/>
        <end position="508"/>
    </location>
</feature>
<feature type="region of interest" description="Disordered" evidence="4">
    <location>
        <begin position="112"/>
        <end position="138"/>
    </location>
</feature>
<proteinExistence type="predicted"/>
<feature type="compositionally biased region" description="Polar residues" evidence="4">
    <location>
        <begin position="556"/>
        <end position="584"/>
    </location>
</feature>
<evidence type="ECO:0000259" key="5">
    <source>
        <dbReference type="PROSITE" id="PS51017"/>
    </source>
</evidence>
<dbReference type="InterPro" id="IPR010402">
    <property type="entry name" value="CCT_domain"/>
</dbReference>
<feature type="region of interest" description="Disordered" evidence="4">
    <location>
        <begin position="281"/>
        <end position="317"/>
    </location>
</feature>
<keyword evidence="2 3" id="KW-0539">Nucleus</keyword>
<name>A0AAW1PZQ3_9CHLO</name>
<reference evidence="6 7" key="1">
    <citation type="journal article" date="2024" name="Nat. Commun.">
        <title>Phylogenomics reveals the evolutionary origins of lichenization in chlorophyte algae.</title>
        <authorList>
            <person name="Puginier C."/>
            <person name="Libourel C."/>
            <person name="Otte J."/>
            <person name="Skaloud P."/>
            <person name="Haon M."/>
            <person name="Grisel S."/>
            <person name="Petersen M."/>
            <person name="Berrin J.G."/>
            <person name="Delaux P.M."/>
            <person name="Dal Grande F."/>
            <person name="Keller J."/>
        </authorList>
    </citation>
    <scope>NUCLEOTIDE SEQUENCE [LARGE SCALE GENOMIC DNA]</scope>
    <source>
        <strain evidence="6 7">SAG 2145</strain>
    </source>
</reference>
<feature type="region of interest" description="Disordered" evidence="4">
    <location>
        <begin position="471"/>
        <end position="620"/>
    </location>
</feature>
<feature type="compositionally biased region" description="Low complexity" evidence="4">
    <location>
        <begin position="286"/>
        <end position="311"/>
    </location>
</feature>
<dbReference type="GO" id="GO:0003700">
    <property type="term" value="F:DNA-binding transcription factor activity"/>
    <property type="evidence" value="ECO:0007669"/>
    <property type="project" value="TreeGrafter"/>
</dbReference>
<feature type="compositionally biased region" description="Basic and acidic residues" evidence="4">
    <location>
        <begin position="471"/>
        <end position="482"/>
    </location>
</feature>
<evidence type="ECO:0000256" key="2">
    <source>
        <dbReference type="ARBA" id="ARBA00023242"/>
    </source>
</evidence>
<sequence length="696" mass="74820">MDGRSTASPHRSSYSSPLDSSDCGWGLQDFSDFNSVDVVSPASFRGPTFTYGDDVDKMFRNSHEQADFNEALRAFESSGDFIDDKQVVMAAAAAAGLNKGGLKRTAFSMGDLQALQPPTSGPPSPPQMQPQRSGSNLSVAKAPRLESVPEGAVASVATPSSIPAATDLDFSDMLAGHQPFSESVTDPLDDLGLGHFADSLLDVKPVIDWGATNAQPGPSHSMPSHMYFGQQPGSTQGLRMAEMMLDSQGGNMAPNDVHGLGLSAESKDDPAMTGLAESFLASTSGSSLQQQQQQQPSQHQSQQQQQLRQPPQQLPRPHQPLMQVMQAHHLRPPLPQGPLGPGPGIRPTPGMPMKQEHTEKFMRRSQSAVELRSLASLPRSHSEVDLREQEESALAELTTPEGHTYKVGRLSNEERAQKILKYRQKRHERNFNKRIKYQCRKTLADSRPRVRGRFARNDDAGAVMPHETKKALAEKAKKEKQDTSCAQPAKPPSVQPFMPSTQGPNQMSFVPMSRPAGPLSRPPWPSTSSTPTVSPFIPAAAPNWPAQPTFVPTPHNPSQSAPVGNPHPSASTSGQPTQATNSMGARSGGTVSPPSQVSVPRVGSMPMPMGSGRPLGANPQHLAPAARSMPKVEPVDHSFPQWLPTSGAWPSSGGSYGSHDHLLEQLDQQLDQQLPLSADGTPAYDSSNLGFMPFDL</sequence>
<dbReference type="PROSITE" id="PS51017">
    <property type="entry name" value="CCT"/>
    <property type="match status" value="1"/>
</dbReference>
<dbReference type="Proteomes" id="UP001438707">
    <property type="component" value="Unassembled WGS sequence"/>
</dbReference>
<dbReference type="AlphaFoldDB" id="A0AAW1PZQ3"/>
<keyword evidence="7" id="KW-1185">Reference proteome</keyword>
<feature type="region of interest" description="Disordered" evidence="4">
    <location>
        <begin position="1"/>
        <end position="21"/>
    </location>
</feature>
<accession>A0AAW1PZQ3</accession>
<evidence type="ECO:0000313" key="6">
    <source>
        <dbReference type="EMBL" id="KAK9819206.1"/>
    </source>
</evidence>
<dbReference type="InterPro" id="IPR045281">
    <property type="entry name" value="CONSTANS-like"/>
</dbReference>
<feature type="region of interest" description="Disordered" evidence="4">
    <location>
        <begin position="330"/>
        <end position="352"/>
    </location>
</feature>
<feature type="compositionally biased region" description="Pro residues" evidence="4">
    <location>
        <begin position="119"/>
        <end position="128"/>
    </location>
</feature>
<feature type="domain" description="CCT" evidence="5">
    <location>
        <begin position="415"/>
        <end position="457"/>
    </location>
</feature>
<feature type="compositionally biased region" description="Pro residues" evidence="4">
    <location>
        <begin position="332"/>
        <end position="350"/>
    </location>
</feature>
<feature type="region of interest" description="Disordered" evidence="4">
    <location>
        <begin position="247"/>
        <end position="269"/>
    </location>
</feature>
<dbReference type="EMBL" id="JALJOS010000049">
    <property type="protein sequence ID" value="KAK9819206.1"/>
    <property type="molecule type" value="Genomic_DNA"/>
</dbReference>
<dbReference type="PANTHER" id="PTHR31319:SF114">
    <property type="entry name" value="OS12G0262400 PROTEIN"/>
    <property type="match status" value="1"/>
</dbReference>
<feature type="compositionally biased region" description="Low complexity" evidence="4">
    <location>
        <begin position="526"/>
        <end position="538"/>
    </location>
</feature>
<gene>
    <name evidence="6" type="ORF">WJX74_004583</name>
</gene>
<comment type="caution">
    <text evidence="6">The sequence shown here is derived from an EMBL/GenBank/DDBJ whole genome shotgun (WGS) entry which is preliminary data.</text>
</comment>
<evidence type="ECO:0000256" key="3">
    <source>
        <dbReference type="PROSITE-ProRule" id="PRU00357"/>
    </source>
</evidence>
<evidence type="ECO:0000313" key="7">
    <source>
        <dbReference type="Proteomes" id="UP001438707"/>
    </source>
</evidence>
<organism evidence="6 7">
    <name type="scientific">Apatococcus lobatus</name>
    <dbReference type="NCBI Taxonomy" id="904363"/>
    <lineage>
        <taxon>Eukaryota</taxon>
        <taxon>Viridiplantae</taxon>
        <taxon>Chlorophyta</taxon>
        <taxon>core chlorophytes</taxon>
        <taxon>Trebouxiophyceae</taxon>
        <taxon>Chlorellales</taxon>
        <taxon>Chlorellaceae</taxon>
        <taxon>Apatococcus</taxon>
    </lineage>
</organism>
<dbReference type="GO" id="GO:0005634">
    <property type="term" value="C:nucleus"/>
    <property type="evidence" value="ECO:0007669"/>
    <property type="project" value="UniProtKB-SubCell"/>
</dbReference>
<dbReference type="PANTHER" id="PTHR31319">
    <property type="entry name" value="ZINC FINGER PROTEIN CONSTANS-LIKE 4"/>
    <property type="match status" value="1"/>
</dbReference>
<evidence type="ECO:0000256" key="4">
    <source>
        <dbReference type="SAM" id="MobiDB-lite"/>
    </source>
</evidence>
<protein>
    <recommendedName>
        <fullName evidence="5">CCT domain-containing protein</fullName>
    </recommendedName>
</protein>
<feature type="compositionally biased region" description="Low complexity" evidence="4">
    <location>
        <begin position="588"/>
        <end position="604"/>
    </location>
</feature>
<comment type="subcellular location">
    <subcellularLocation>
        <location evidence="1 3">Nucleus</location>
    </subcellularLocation>
</comment>
<evidence type="ECO:0000256" key="1">
    <source>
        <dbReference type="ARBA" id="ARBA00004123"/>
    </source>
</evidence>
<dbReference type="Pfam" id="PF06203">
    <property type="entry name" value="CCT"/>
    <property type="match status" value="1"/>
</dbReference>